<proteinExistence type="predicted"/>
<dbReference type="EMBL" id="PYVN01000156">
    <property type="protein sequence ID" value="PTB84816.1"/>
    <property type="molecule type" value="Genomic_DNA"/>
</dbReference>
<gene>
    <name evidence="1" type="ORF">C9940_05750</name>
</gene>
<name>A0A2T4CTB0_9GAMM</name>
<sequence>MRKLEPKDKYVKFVRFVMEAGISPVKLFECRVSTSKDLKDPTSGAILPVNILFESPKLVNDFRWNKDSGMVEFSLFLCSLNFSK</sequence>
<organism evidence="1">
    <name type="scientific">Pseudidiomarina aestuarii</name>
    <dbReference type="NCBI Taxonomy" id="624146"/>
    <lineage>
        <taxon>Bacteria</taxon>
        <taxon>Pseudomonadati</taxon>
        <taxon>Pseudomonadota</taxon>
        <taxon>Gammaproteobacteria</taxon>
        <taxon>Alteromonadales</taxon>
        <taxon>Idiomarinaceae</taxon>
        <taxon>Pseudidiomarina</taxon>
    </lineage>
</organism>
<protein>
    <submittedName>
        <fullName evidence="1">Uncharacterized protein</fullName>
    </submittedName>
</protein>
<dbReference type="AlphaFoldDB" id="A0A2T4CTB0"/>
<reference evidence="1" key="1">
    <citation type="submission" date="2018-03" db="EMBL/GenBank/DDBJ databases">
        <title>Cross-interface Injection: A General Nanoliter Liquid Handling Method Applied to Single Cells Genome Amplification Automated Nanoliter Liquid Handling Applied to Single Cell Multiple Displacement Amplification.</title>
        <authorList>
            <person name="Yun J."/>
            <person name="Xu P."/>
            <person name="Xu J."/>
            <person name="Dai X."/>
            <person name="Wang Y."/>
            <person name="Zheng X."/>
            <person name="Cao C."/>
            <person name="Yi Q."/>
            <person name="Zhu Y."/>
            <person name="Wang L."/>
            <person name="Dong Z."/>
            <person name="Huang Y."/>
            <person name="Huang L."/>
            <person name="Du W."/>
        </authorList>
    </citation>
    <scope>NUCLEOTIDE SEQUENCE [LARGE SCALE GENOMIC DNA]</scope>
    <source>
        <strain evidence="1">Z-D3-2</strain>
    </source>
</reference>
<accession>A0A2T4CTB0</accession>
<comment type="caution">
    <text evidence="1">The sequence shown here is derived from an EMBL/GenBank/DDBJ whole genome shotgun (WGS) entry which is preliminary data.</text>
</comment>
<evidence type="ECO:0000313" key="1">
    <source>
        <dbReference type="EMBL" id="PTB84816.1"/>
    </source>
</evidence>